<dbReference type="eggNOG" id="COG2963">
    <property type="taxonomic scope" value="Bacteria"/>
</dbReference>
<proteinExistence type="predicted"/>
<reference evidence="2 3" key="1">
    <citation type="submission" date="2011-09" db="EMBL/GenBank/DDBJ databases">
        <authorList>
            <consortium name="US DOE Joint Genome Institute (JGI-PGF)"/>
            <person name="Lucas S."/>
            <person name="Han J."/>
            <person name="Lapidus A."/>
            <person name="Cheng J.-F."/>
            <person name="Goodwin L."/>
            <person name="Pitluck S."/>
            <person name="Peters L."/>
            <person name="Land M.L."/>
            <person name="Hauser L."/>
            <person name="Orellana R."/>
            <person name="Lovley D."/>
            <person name="Woyke T.J."/>
        </authorList>
    </citation>
    <scope>NUCLEOTIDE SEQUENCE [LARGE SCALE GENOMIC DNA]</scope>
    <source>
        <strain evidence="2 3">2ac9</strain>
    </source>
</reference>
<gene>
    <name evidence="2" type="ORF">DespoDRAFT_02294</name>
</gene>
<dbReference type="OrthoDB" id="9801392at2"/>
<feature type="compositionally biased region" description="Basic residues" evidence="1">
    <location>
        <begin position="204"/>
        <end position="228"/>
    </location>
</feature>
<dbReference type="EMBL" id="CM001488">
    <property type="protein sequence ID" value="EIM64165.1"/>
    <property type="molecule type" value="Genomic_DNA"/>
</dbReference>
<dbReference type="RefSeq" id="WP_004073639.1">
    <property type="nucleotide sequence ID" value="NZ_CM001488.1"/>
</dbReference>
<keyword evidence="3" id="KW-1185">Reference proteome</keyword>
<reference evidence="2 3" key="2">
    <citation type="submission" date="2012-02" db="EMBL/GenBank/DDBJ databases">
        <title>Improved High-Quality Draft sequence of Desulfobacter postgatei 2ac9.</title>
        <authorList>
            <consortium name="US DOE Joint Genome Institute"/>
            <person name="Lucas S."/>
            <person name="Han J."/>
            <person name="Lapidus A."/>
            <person name="Cheng J.-F."/>
            <person name="Goodwin L."/>
            <person name="Pitluck S."/>
            <person name="Peters L."/>
            <person name="Ovchinnikova G."/>
            <person name="Held B."/>
            <person name="Detter J.C."/>
            <person name="Han C."/>
            <person name="Tapia R."/>
            <person name="Land M."/>
            <person name="Hauser L."/>
            <person name="Kyrpides N."/>
            <person name="Ivanova N."/>
            <person name="Pagani I."/>
            <person name="Orellana R."/>
            <person name="Lovley D."/>
            <person name="Woyke T."/>
        </authorList>
    </citation>
    <scope>NUCLEOTIDE SEQUENCE [LARGE SCALE GENOMIC DNA]</scope>
    <source>
        <strain evidence="2 3">2ac9</strain>
    </source>
</reference>
<dbReference type="Proteomes" id="UP000005778">
    <property type="component" value="Chromosome"/>
</dbReference>
<name>I5B3V2_9BACT</name>
<dbReference type="STRING" id="879212.DespoDRAFT_02294"/>
<evidence type="ECO:0000313" key="3">
    <source>
        <dbReference type="Proteomes" id="UP000005778"/>
    </source>
</evidence>
<evidence type="ECO:0000313" key="2">
    <source>
        <dbReference type="EMBL" id="EIM64165.1"/>
    </source>
</evidence>
<evidence type="ECO:0000256" key="1">
    <source>
        <dbReference type="SAM" id="MobiDB-lite"/>
    </source>
</evidence>
<dbReference type="HOGENOM" id="CLU_104601_0_0_7"/>
<accession>I5B3V2</accession>
<organism evidence="2 3">
    <name type="scientific">Desulfobacter postgatei 2ac9</name>
    <dbReference type="NCBI Taxonomy" id="879212"/>
    <lineage>
        <taxon>Bacteria</taxon>
        <taxon>Pseudomonadati</taxon>
        <taxon>Thermodesulfobacteriota</taxon>
        <taxon>Desulfobacteria</taxon>
        <taxon>Desulfobacterales</taxon>
        <taxon>Desulfobacteraceae</taxon>
        <taxon>Desulfobacter</taxon>
    </lineage>
</organism>
<sequence>MKFNINQLDEVEYDGSYDSEEALTQYQDSILEEFALSFEGKERIKADPEMGFWIAQLIYYGIGYIGVSLPQMDEGDINEIITDLFPRKISLSSPEDADDAIPELLAFWQFLGSKYKLPNADTIIDYLTEIKPKFNSIMHDSSKFGMAKSFMTMGQRAGFEMADQNQMNEFMQLYNKNIIEGQSGIPSTIKAFDSNPEYPLSKKANAKKKQKRKNAKASRKKNSKKRKR</sequence>
<protein>
    <submittedName>
        <fullName evidence="2">Uncharacterized protein</fullName>
    </submittedName>
</protein>
<dbReference type="AlphaFoldDB" id="I5B3V2"/>
<feature type="region of interest" description="Disordered" evidence="1">
    <location>
        <begin position="190"/>
        <end position="228"/>
    </location>
</feature>